<dbReference type="AlphaFoldDB" id="A0A550CK23"/>
<comment type="caution">
    <text evidence="1">The sequence shown here is derived from an EMBL/GenBank/DDBJ whole genome shotgun (WGS) entry which is preliminary data.</text>
</comment>
<organism evidence="1 2">
    <name type="scientific">Schizophyllum amplum</name>
    <dbReference type="NCBI Taxonomy" id="97359"/>
    <lineage>
        <taxon>Eukaryota</taxon>
        <taxon>Fungi</taxon>
        <taxon>Dikarya</taxon>
        <taxon>Basidiomycota</taxon>
        <taxon>Agaricomycotina</taxon>
        <taxon>Agaricomycetes</taxon>
        <taxon>Agaricomycetidae</taxon>
        <taxon>Agaricales</taxon>
        <taxon>Schizophyllaceae</taxon>
        <taxon>Schizophyllum</taxon>
    </lineage>
</organism>
<evidence type="ECO:0000313" key="2">
    <source>
        <dbReference type="Proteomes" id="UP000320762"/>
    </source>
</evidence>
<name>A0A550CK23_9AGAR</name>
<reference evidence="1 2" key="1">
    <citation type="journal article" date="2019" name="New Phytol.">
        <title>Comparative genomics reveals unique wood-decay strategies and fruiting body development in the Schizophyllaceae.</title>
        <authorList>
            <person name="Almasi E."/>
            <person name="Sahu N."/>
            <person name="Krizsan K."/>
            <person name="Balint B."/>
            <person name="Kovacs G.M."/>
            <person name="Kiss B."/>
            <person name="Cseklye J."/>
            <person name="Drula E."/>
            <person name="Henrissat B."/>
            <person name="Nagy I."/>
            <person name="Chovatia M."/>
            <person name="Adam C."/>
            <person name="LaButti K."/>
            <person name="Lipzen A."/>
            <person name="Riley R."/>
            <person name="Grigoriev I.V."/>
            <person name="Nagy L.G."/>
        </authorList>
    </citation>
    <scope>NUCLEOTIDE SEQUENCE [LARGE SCALE GENOMIC DNA]</scope>
    <source>
        <strain evidence="1 2">NL-1724</strain>
    </source>
</reference>
<evidence type="ECO:0000313" key="1">
    <source>
        <dbReference type="EMBL" id="TRM65128.1"/>
    </source>
</evidence>
<keyword evidence="2" id="KW-1185">Reference proteome</keyword>
<gene>
    <name evidence="1" type="ORF">BD626DRAFT_491028</name>
</gene>
<protein>
    <submittedName>
        <fullName evidence="1">Uncharacterized protein</fullName>
    </submittedName>
</protein>
<accession>A0A550CK23</accession>
<dbReference type="Proteomes" id="UP000320762">
    <property type="component" value="Unassembled WGS sequence"/>
</dbReference>
<proteinExistence type="predicted"/>
<dbReference type="EMBL" id="VDMD01000006">
    <property type="protein sequence ID" value="TRM65128.1"/>
    <property type="molecule type" value="Genomic_DNA"/>
</dbReference>
<sequence length="179" mass="20073">MGANLEFSRFNTLHHLERSPAATYISSRAIVNVVNIPRAGRSSSSAVNIGSFAVILPALCTSGIPSTRLIMSRACMRPQFRQCQPHSVAGYLRQDGKSDRCPGRAPSRQHRLIHPCFRAQARLLHLLGMRRQIKSRQQRFLAVVHLLERRSIIYAVPRPREATFAGKYITLLSSTTKNV</sequence>